<dbReference type="PANTHER" id="PTHR47430">
    <property type="entry name" value="GB|AAC33480.1"/>
    <property type="match status" value="1"/>
</dbReference>
<evidence type="ECO:0000313" key="2">
    <source>
        <dbReference type="Proteomes" id="UP001491310"/>
    </source>
</evidence>
<evidence type="ECO:0008006" key="3">
    <source>
        <dbReference type="Google" id="ProtNLM"/>
    </source>
</evidence>
<accession>A0ABR2YC79</accession>
<evidence type="ECO:0000313" key="1">
    <source>
        <dbReference type="EMBL" id="KAK9902137.1"/>
    </source>
</evidence>
<sequence length="98" mass="10693">MQCDWGVGDDRRLLKGLFRSGAANEWEVDWGELVPGRSAAVTRRRWRLMLKCVPDGPEKGFDECVDFLVEKYTPDLKKKAAAKENAAGDGVAAPAGAA</sequence>
<keyword evidence="2" id="KW-1185">Reference proteome</keyword>
<reference evidence="1 2" key="1">
    <citation type="journal article" date="2024" name="Nat. Commun.">
        <title>Phylogenomics reveals the evolutionary origins of lichenization in chlorophyte algae.</title>
        <authorList>
            <person name="Puginier C."/>
            <person name="Libourel C."/>
            <person name="Otte J."/>
            <person name="Skaloud P."/>
            <person name="Haon M."/>
            <person name="Grisel S."/>
            <person name="Petersen M."/>
            <person name="Berrin J.G."/>
            <person name="Delaux P.M."/>
            <person name="Dal Grande F."/>
            <person name="Keller J."/>
        </authorList>
    </citation>
    <scope>NUCLEOTIDE SEQUENCE [LARGE SCALE GENOMIC DNA]</scope>
    <source>
        <strain evidence="1 2">SAG 216-7</strain>
    </source>
</reference>
<organism evidence="1 2">
    <name type="scientific">Coccomyxa subellipsoidea</name>
    <dbReference type="NCBI Taxonomy" id="248742"/>
    <lineage>
        <taxon>Eukaryota</taxon>
        <taxon>Viridiplantae</taxon>
        <taxon>Chlorophyta</taxon>
        <taxon>core chlorophytes</taxon>
        <taxon>Trebouxiophyceae</taxon>
        <taxon>Trebouxiophyceae incertae sedis</taxon>
        <taxon>Coccomyxaceae</taxon>
        <taxon>Coccomyxa</taxon>
    </lineage>
</organism>
<dbReference type="PANTHER" id="PTHR47430:SF4">
    <property type="entry name" value="GB|AAC33480.1"/>
    <property type="match status" value="1"/>
</dbReference>
<comment type="caution">
    <text evidence="1">The sequence shown here is derived from an EMBL/GenBank/DDBJ whole genome shotgun (WGS) entry which is preliminary data.</text>
</comment>
<dbReference type="EMBL" id="JALJOT010000016">
    <property type="protein sequence ID" value="KAK9902137.1"/>
    <property type="molecule type" value="Genomic_DNA"/>
</dbReference>
<protein>
    <recommendedName>
        <fullName evidence="3">Myb-like domain-containing protein</fullName>
    </recommendedName>
</protein>
<gene>
    <name evidence="1" type="ORF">WJX75_005578</name>
</gene>
<dbReference type="Proteomes" id="UP001491310">
    <property type="component" value="Unassembled WGS sequence"/>
</dbReference>
<proteinExistence type="predicted"/>
<name>A0ABR2YC79_9CHLO</name>